<evidence type="ECO:0000313" key="1">
    <source>
        <dbReference type="EMBL" id="THU45433.1"/>
    </source>
</evidence>
<sequence length="102" mass="11958">MTARWLWTNLYKNNLFSEELIETTKDTLVTTLGFTSCRGYCSSYLLGSNQIRKNICQCSLIKDKQGHQYTPREFYQQFHKVWGQLMKTGYQSSCLAHQVSFL</sequence>
<accession>A0A4S8IBH6</accession>
<keyword evidence="2" id="KW-1185">Reference proteome</keyword>
<evidence type="ECO:0000313" key="2">
    <source>
        <dbReference type="Proteomes" id="UP000317650"/>
    </source>
</evidence>
<name>A0A4S8IBH6_MUSBA</name>
<dbReference type="Proteomes" id="UP000317650">
    <property type="component" value="Chromosome 2"/>
</dbReference>
<organism evidence="1 2">
    <name type="scientific">Musa balbisiana</name>
    <name type="common">Banana</name>
    <dbReference type="NCBI Taxonomy" id="52838"/>
    <lineage>
        <taxon>Eukaryota</taxon>
        <taxon>Viridiplantae</taxon>
        <taxon>Streptophyta</taxon>
        <taxon>Embryophyta</taxon>
        <taxon>Tracheophyta</taxon>
        <taxon>Spermatophyta</taxon>
        <taxon>Magnoliopsida</taxon>
        <taxon>Liliopsida</taxon>
        <taxon>Zingiberales</taxon>
        <taxon>Musaceae</taxon>
        <taxon>Musa</taxon>
    </lineage>
</organism>
<dbReference type="STRING" id="52838.A0A4S8IBH6"/>
<gene>
    <name evidence="1" type="ORF">C4D60_Mb02t17890</name>
</gene>
<reference evidence="1 2" key="1">
    <citation type="journal article" date="2019" name="Nat. Plants">
        <title>Genome sequencing of Musa balbisiana reveals subgenome evolution and function divergence in polyploid bananas.</title>
        <authorList>
            <person name="Yao X."/>
        </authorList>
    </citation>
    <scope>NUCLEOTIDE SEQUENCE [LARGE SCALE GENOMIC DNA]</scope>
    <source>
        <strain evidence="2">cv. DH-PKW</strain>
        <tissue evidence="1">Leaves</tissue>
    </source>
</reference>
<comment type="caution">
    <text evidence="1">The sequence shown here is derived from an EMBL/GenBank/DDBJ whole genome shotgun (WGS) entry which is preliminary data.</text>
</comment>
<protein>
    <submittedName>
        <fullName evidence="1">Uncharacterized protein</fullName>
    </submittedName>
</protein>
<dbReference type="EMBL" id="PYDT01000011">
    <property type="protein sequence ID" value="THU45433.1"/>
    <property type="molecule type" value="Genomic_DNA"/>
</dbReference>
<dbReference type="AlphaFoldDB" id="A0A4S8IBH6"/>
<proteinExistence type="predicted"/>